<name>A0A517TUM4_9BACT</name>
<evidence type="ECO:0000256" key="3">
    <source>
        <dbReference type="PROSITE-ProRule" id="PRU00221"/>
    </source>
</evidence>
<evidence type="ECO:0000313" key="8">
    <source>
        <dbReference type="Proteomes" id="UP000317909"/>
    </source>
</evidence>
<dbReference type="PRINTS" id="PR00320">
    <property type="entry name" value="GPROTEINBRPT"/>
</dbReference>
<keyword evidence="1 3" id="KW-0853">WD repeat</keyword>
<evidence type="ECO:0000256" key="1">
    <source>
        <dbReference type="ARBA" id="ARBA00022574"/>
    </source>
</evidence>
<dbReference type="KEGG" id="llh:I41_12380"/>
<dbReference type="Proteomes" id="UP000317909">
    <property type="component" value="Chromosome"/>
</dbReference>
<keyword evidence="6" id="KW-0812">Transmembrane</keyword>
<feature type="transmembrane region" description="Helical" evidence="6">
    <location>
        <begin position="113"/>
        <end position="136"/>
    </location>
</feature>
<dbReference type="InterPro" id="IPR015943">
    <property type="entry name" value="WD40/YVTN_repeat-like_dom_sf"/>
</dbReference>
<accession>A0A517TUM4</accession>
<dbReference type="CDD" id="cd00200">
    <property type="entry name" value="WD40"/>
    <property type="match status" value="1"/>
</dbReference>
<protein>
    <submittedName>
        <fullName evidence="7">WD domain, G-beta repeat</fullName>
    </submittedName>
</protein>
<keyword evidence="6" id="KW-1133">Transmembrane helix</keyword>
<gene>
    <name evidence="7" type="ORF">I41_12380</name>
</gene>
<reference evidence="7 8" key="1">
    <citation type="submission" date="2019-02" db="EMBL/GenBank/DDBJ databases">
        <title>Deep-cultivation of Planctomycetes and their phenomic and genomic characterization uncovers novel biology.</title>
        <authorList>
            <person name="Wiegand S."/>
            <person name="Jogler M."/>
            <person name="Boedeker C."/>
            <person name="Pinto D."/>
            <person name="Vollmers J."/>
            <person name="Rivas-Marin E."/>
            <person name="Kohn T."/>
            <person name="Peeters S.H."/>
            <person name="Heuer A."/>
            <person name="Rast P."/>
            <person name="Oberbeckmann S."/>
            <person name="Bunk B."/>
            <person name="Jeske O."/>
            <person name="Meyerdierks A."/>
            <person name="Storesund J.E."/>
            <person name="Kallscheuer N."/>
            <person name="Luecker S."/>
            <person name="Lage O.M."/>
            <person name="Pohl T."/>
            <person name="Merkel B.J."/>
            <person name="Hornburger P."/>
            <person name="Mueller R.-W."/>
            <person name="Bruemmer F."/>
            <person name="Labrenz M."/>
            <person name="Spormann A.M."/>
            <person name="Op den Camp H."/>
            <person name="Overmann J."/>
            <person name="Amann R."/>
            <person name="Jetten M.S.M."/>
            <person name="Mascher T."/>
            <person name="Medema M.H."/>
            <person name="Devos D.P."/>
            <person name="Kaster A.-K."/>
            <person name="Ovreas L."/>
            <person name="Rohde M."/>
            <person name="Galperin M.Y."/>
            <person name="Jogler C."/>
        </authorList>
    </citation>
    <scope>NUCLEOTIDE SEQUENCE [LARGE SCALE GENOMIC DNA]</scope>
    <source>
        <strain evidence="7 8">I41</strain>
    </source>
</reference>
<feature type="region of interest" description="Disordered" evidence="5">
    <location>
        <begin position="749"/>
        <end position="773"/>
    </location>
</feature>
<dbReference type="SUPFAM" id="SSF82171">
    <property type="entry name" value="DPP6 N-terminal domain-like"/>
    <property type="match status" value="1"/>
</dbReference>
<evidence type="ECO:0000256" key="6">
    <source>
        <dbReference type="SAM" id="Phobius"/>
    </source>
</evidence>
<dbReference type="InterPro" id="IPR001680">
    <property type="entry name" value="WD40_rpt"/>
</dbReference>
<evidence type="ECO:0000256" key="4">
    <source>
        <dbReference type="SAM" id="Coils"/>
    </source>
</evidence>
<dbReference type="PANTHER" id="PTHR19879">
    <property type="entry name" value="TRANSCRIPTION INITIATION FACTOR TFIID"/>
    <property type="match status" value="1"/>
</dbReference>
<keyword evidence="2" id="KW-0677">Repeat</keyword>
<feature type="repeat" description="WD" evidence="3">
    <location>
        <begin position="483"/>
        <end position="524"/>
    </location>
</feature>
<dbReference type="PANTHER" id="PTHR19879:SF9">
    <property type="entry name" value="TRANSCRIPTION INITIATION FACTOR TFIID SUBUNIT 5"/>
    <property type="match status" value="1"/>
</dbReference>
<dbReference type="PROSITE" id="PS00678">
    <property type="entry name" value="WD_REPEATS_1"/>
    <property type="match status" value="3"/>
</dbReference>
<keyword evidence="8" id="KW-1185">Reference proteome</keyword>
<feature type="repeat" description="WD" evidence="3">
    <location>
        <begin position="298"/>
        <end position="339"/>
    </location>
</feature>
<dbReference type="AlphaFoldDB" id="A0A517TUM4"/>
<dbReference type="Gene3D" id="2.130.10.10">
    <property type="entry name" value="YVTN repeat-like/Quinoprotein amine dehydrogenase"/>
    <property type="match status" value="2"/>
</dbReference>
<dbReference type="EMBL" id="CP036339">
    <property type="protein sequence ID" value="QDT72072.1"/>
    <property type="molecule type" value="Genomic_DNA"/>
</dbReference>
<dbReference type="RefSeq" id="WP_168206721.1">
    <property type="nucleotide sequence ID" value="NZ_CP036339.1"/>
</dbReference>
<dbReference type="Pfam" id="PF00400">
    <property type="entry name" value="WD40"/>
    <property type="match status" value="6"/>
</dbReference>
<keyword evidence="4" id="KW-0175">Coiled coil</keyword>
<feature type="repeat" description="WD" evidence="3">
    <location>
        <begin position="253"/>
        <end position="294"/>
    </location>
</feature>
<dbReference type="PROSITE" id="PS50294">
    <property type="entry name" value="WD_REPEATS_REGION"/>
    <property type="match status" value="5"/>
</dbReference>
<dbReference type="InterPro" id="IPR019775">
    <property type="entry name" value="WD40_repeat_CS"/>
</dbReference>
<sequence length="773" mass="82291">MAGRKDVEPGHGCREGETLSLQVVRPCPLCNELMEFDPQSNPQVVVCDSCGLACTIDLPPARPEVLELEVLPEAPAVAADGDDVVEWLRRAPGPIFPSPDFAAKQAAARRRQLALAGGVAGSAAVAIALLSGYFGYHRASDELAIQQQTAESREVESAQRLNAIQQRLERERQAADAQRLLAERDVRAVTSKYLAAQSQELATVEPWRSVIVSTDAIRSTLDPDGVVLPEAHQSLRDALLRCSASHDVDAIELRGHAGPITTLAVSPDGRWLATGSVDRTARLWDLQADHPQRTGIALNVHQKPVTSVLFSADGSTLLTGSRDATVCMWQLAGGTPAEIPIILPGKGQPISKMALSPDGRWLAAVSTEGGFETGLGQLWDLAAGPGSAVSRQLTGHAGQIQAMAMSPQSHWLALGVDDAVRLWDLTSRDPAAASVERQCRHGHVTATLFTGDGKWLVTCGDAREPAVRLWNLTSNDPSDSLLLNGLDGPVRAAVVSADSQYLVAAGNDSRLRVWNLRSSEADAAPCILVAGDAQLTGVTMSAAGNWLAASDAAGKVYLWRVAAAGVEPQDVVLTGGTKAIKALAFTPDGRWLAAAGDDWTARLWNLDIRELVAQADKLARVQIDVAALAARQPTLQESLLSLDPSDFTNATLPGALWSAIQAQAPRVQSGWKPWLIERLTLPEEPKIATGPRTNEVGAVTPPVLEEPEMPAAPEVTAEKPSLMVAMPEADPTPARPAVNHEWPVRSIVKRGNPAEAEPRTAAKPASTLEIHTR</sequence>
<dbReference type="SMART" id="SM00320">
    <property type="entry name" value="WD40"/>
    <property type="match status" value="8"/>
</dbReference>
<dbReference type="PROSITE" id="PS50082">
    <property type="entry name" value="WD_REPEATS_2"/>
    <property type="match status" value="5"/>
</dbReference>
<evidence type="ECO:0000256" key="2">
    <source>
        <dbReference type="ARBA" id="ARBA00022737"/>
    </source>
</evidence>
<organism evidence="7 8">
    <name type="scientific">Lacipirellula limnantheis</name>
    <dbReference type="NCBI Taxonomy" id="2528024"/>
    <lineage>
        <taxon>Bacteria</taxon>
        <taxon>Pseudomonadati</taxon>
        <taxon>Planctomycetota</taxon>
        <taxon>Planctomycetia</taxon>
        <taxon>Pirellulales</taxon>
        <taxon>Lacipirellulaceae</taxon>
        <taxon>Lacipirellula</taxon>
    </lineage>
</organism>
<feature type="coiled-coil region" evidence="4">
    <location>
        <begin position="158"/>
        <end position="185"/>
    </location>
</feature>
<dbReference type="InterPro" id="IPR020472">
    <property type="entry name" value="WD40_PAC1"/>
</dbReference>
<evidence type="ECO:0000313" key="7">
    <source>
        <dbReference type="EMBL" id="QDT72072.1"/>
    </source>
</evidence>
<evidence type="ECO:0000256" key="5">
    <source>
        <dbReference type="SAM" id="MobiDB-lite"/>
    </source>
</evidence>
<proteinExistence type="predicted"/>
<keyword evidence="6" id="KW-0472">Membrane</keyword>
<feature type="repeat" description="WD" evidence="3">
    <location>
        <begin position="393"/>
        <end position="433"/>
    </location>
</feature>
<feature type="repeat" description="WD" evidence="3">
    <location>
        <begin position="573"/>
        <end position="614"/>
    </location>
</feature>